<evidence type="ECO:0000313" key="4">
    <source>
        <dbReference type="EMBL" id="CAD7285949.1"/>
    </source>
</evidence>
<dbReference type="Gene3D" id="2.10.25.10">
    <property type="entry name" value="Laminin"/>
    <property type="match status" value="1"/>
</dbReference>
<dbReference type="OrthoDB" id="283575at2759"/>
<evidence type="ECO:0000259" key="3">
    <source>
        <dbReference type="PROSITE" id="PS50026"/>
    </source>
</evidence>
<sequence>KMPYGSELLRCLPDNTWDRAGFCVNRPASPFCPLGCLNNGICTDFYKCTCPQGFMGKRCEQREFDYYITVRLGTALLNPIAQ</sequence>
<dbReference type="CDD" id="cd00054">
    <property type="entry name" value="EGF_CA"/>
    <property type="match status" value="1"/>
</dbReference>
<accession>A0A7R9GMH3</accession>
<protein>
    <recommendedName>
        <fullName evidence="3">EGF-like domain-containing protein</fullName>
    </recommendedName>
</protein>
<evidence type="ECO:0000313" key="5">
    <source>
        <dbReference type="Proteomes" id="UP000678499"/>
    </source>
</evidence>
<feature type="disulfide bond" evidence="2">
    <location>
        <begin position="50"/>
        <end position="59"/>
    </location>
</feature>
<keyword evidence="2" id="KW-0245">EGF-like domain</keyword>
<dbReference type="EMBL" id="OA913836">
    <property type="protein sequence ID" value="CAD7285949.1"/>
    <property type="molecule type" value="Genomic_DNA"/>
</dbReference>
<dbReference type="PROSITE" id="PS50026">
    <property type="entry name" value="EGF_3"/>
    <property type="match status" value="1"/>
</dbReference>
<dbReference type="SUPFAM" id="SSF57196">
    <property type="entry name" value="EGF/Laminin"/>
    <property type="match status" value="1"/>
</dbReference>
<evidence type="ECO:0000256" key="2">
    <source>
        <dbReference type="PROSITE-ProRule" id="PRU00076"/>
    </source>
</evidence>
<dbReference type="InterPro" id="IPR000742">
    <property type="entry name" value="EGF"/>
</dbReference>
<keyword evidence="5" id="KW-1185">Reference proteome</keyword>
<dbReference type="Pfam" id="PF07974">
    <property type="entry name" value="EGF_2"/>
    <property type="match status" value="1"/>
</dbReference>
<dbReference type="EMBL" id="CAJPEX010031799">
    <property type="protein sequence ID" value="CAG0926101.1"/>
    <property type="molecule type" value="Genomic_DNA"/>
</dbReference>
<dbReference type="PROSITE" id="PS00022">
    <property type="entry name" value="EGF_1"/>
    <property type="match status" value="1"/>
</dbReference>
<keyword evidence="1 2" id="KW-1015">Disulfide bond</keyword>
<feature type="non-terminal residue" evidence="4">
    <location>
        <position position="1"/>
    </location>
</feature>
<evidence type="ECO:0000256" key="1">
    <source>
        <dbReference type="ARBA" id="ARBA00023157"/>
    </source>
</evidence>
<reference evidence="4" key="1">
    <citation type="submission" date="2020-11" db="EMBL/GenBank/DDBJ databases">
        <authorList>
            <person name="Tran Van P."/>
        </authorList>
    </citation>
    <scope>NUCLEOTIDE SEQUENCE</scope>
</reference>
<comment type="caution">
    <text evidence="2">Lacks conserved residue(s) required for the propagation of feature annotation.</text>
</comment>
<proteinExistence type="predicted"/>
<feature type="domain" description="EGF-like" evidence="3">
    <location>
        <begin position="28"/>
        <end position="60"/>
    </location>
</feature>
<dbReference type="Proteomes" id="UP000678499">
    <property type="component" value="Unassembled WGS sequence"/>
</dbReference>
<dbReference type="InterPro" id="IPR013111">
    <property type="entry name" value="EGF_extracell"/>
</dbReference>
<organism evidence="4">
    <name type="scientific">Notodromas monacha</name>
    <dbReference type="NCBI Taxonomy" id="399045"/>
    <lineage>
        <taxon>Eukaryota</taxon>
        <taxon>Metazoa</taxon>
        <taxon>Ecdysozoa</taxon>
        <taxon>Arthropoda</taxon>
        <taxon>Crustacea</taxon>
        <taxon>Oligostraca</taxon>
        <taxon>Ostracoda</taxon>
        <taxon>Podocopa</taxon>
        <taxon>Podocopida</taxon>
        <taxon>Cypridocopina</taxon>
        <taxon>Cypridoidea</taxon>
        <taxon>Cyprididae</taxon>
        <taxon>Notodromas</taxon>
    </lineage>
</organism>
<name>A0A7R9GMH3_9CRUS</name>
<dbReference type="AlphaFoldDB" id="A0A7R9GMH3"/>
<gene>
    <name evidence="4" type="ORF">NMOB1V02_LOCUS13551</name>
</gene>
<dbReference type="SMART" id="SM00181">
    <property type="entry name" value="EGF"/>
    <property type="match status" value="1"/>
</dbReference>
<feature type="disulfide bond" evidence="2">
    <location>
        <begin position="32"/>
        <end position="42"/>
    </location>
</feature>
<dbReference type="PROSITE" id="PS01186">
    <property type="entry name" value="EGF_2"/>
    <property type="match status" value="1"/>
</dbReference>